<keyword evidence="7" id="KW-0812">Transmembrane</keyword>
<keyword evidence="5" id="KW-0067">ATP-binding</keyword>
<evidence type="ECO:0000256" key="4">
    <source>
        <dbReference type="ARBA" id="ARBA00022777"/>
    </source>
</evidence>
<keyword evidence="2" id="KW-0808">Transferase</keyword>
<dbReference type="InterPro" id="IPR021424">
    <property type="entry name" value="PorA"/>
</dbReference>
<evidence type="ECO:0000256" key="2">
    <source>
        <dbReference type="ARBA" id="ARBA00022679"/>
    </source>
</evidence>
<evidence type="ECO:0000256" key="3">
    <source>
        <dbReference type="ARBA" id="ARBA00022741"/>
    </source>
</evidence>
<proteinExistence type="predicted"/>
<feature type="transmembrane region" description="Helical" evidence="7">
    <location>
        <begin position="9"/>
        <end position="28"/>
    </location>
</feature>
<keyword evidence="3" id="KW-0547">Nucleotide-binding</keyword>
<keyword evidence="1" id="KW-0597">Phosphoprotein</keyword>
<comment type="caution">
    <text evidence="9">The sequence shown here is derived from an EMBL/GenBank/DDBJ whole genome shotgun (WGS) entry which is preliminary data.</text>
</comment>
<sequence>MNFSYKSKLVVGFFIIVSVIGIYELSVYEIKKLPLTYELISEHEGEDRILESIGGELSDTFLIRETLRQYVVDVNNDILEIKATIVGIDPTTNSVVFNNEQTFFVDRNTRKHTQSDEYFAFPPNVQKQNYEFFHPMIFTSATFVFEKTNKIDDLEVYDFSCKYTGTDVSSAFPQFPSKKILSDGKCMVSVEPVTGIVVTFSKEWDDYFVDDGVRGSQVELGGKHTTDYSESILVNGAKSAKSLYYFFDVVLPILITVIGIIVLLVAILFEKTKNQTRLIIQAQNDLIKKEKLSTIGELTSRISHDLRNPLGLIKLTVDSIESRINKKLDPKLDEYIPILNDAIYRINHQINQVLGFVKTIPLDLKLVSLLQILHESITNANVPKNIKVTLPKHDFSLMASKIQLEAAFGNLLSNSVDAIGKNGGSIVIRAKSEKNNLIIEFEDSGEGIPKENMEKIFEPLFTTKQQGTGLGLASVKSIIEAHGGMITVTSPPTIFTITLPENPKYNISQKDL</sequence>
<evidence type="ECO:0000256" key="7">
    <source>
        <dbReference type="SAM" id="Phobius"/>
    </source>
</evidence>
<dbReference type="PANTHER" id="PTHR43065:SF10">
    <property type="entry name" value="PEROXIDE STRESS-ACTIVATED HISTIDINE KINASE MAK3"/>
    <property type="match status" value="1"/>
</dbReference>
<dbReference type="PRINTS" id="PR00344">
    <property type="entry name" value="BCTRLSENSOR"/>
</dbReference>
<dbReference type="EMBL" id="AFPU01000001">
    <property type="protein sequence ID" value="EGP93672.1"/>
    <property type="molecule type" value="Genomic_DNA"/>
</dbReference>
<dbReference type="InterPro" id="IPR036097">
    <property type="entry name" value="HisK_dim/P_sf"/>
</dbReference>
<protein>
    <submittedName>
        <fullName evidence="9">Sensor protein</fullName>
    </submittedName>
</protein>
<keyword evidence="4" id="KW-0418">Kinase</keyword>
<dbReference type="CDD" id="cd00082">
    <property type="entry name" value="HisKA"/>
    <property type="match status" value="1"/>
</dbReference>
<dbReference type="Proteomes" id="UP000004440">
    <property type="component" value="Unassembled WGS sequence"/>
</dbReference>
<dbReference type="Pfam" id="PF02518">
    <property type="entry name" value="HATPase_c"/>
    <property type="match status" value="1"/>
</dbReference>
<evidence type="ECO:0000256" key="6">
    <source>
        <dbReference type="ARBA" id="ARBA00023012"/>
    </source>
</evidence>
<dbReference type="SUPFAM" id="SSF55874">
    <property type="entry name" value="ATPase domain of HSP90 chaperone/DNA topoisomerase II/histidine kinase"/>
    <property type="match status" value="1"/>
</dbReference>
<name>F9CWM0_9ARCH</name>
<dbReference type="SMART" id="SM00388">
    <property type="entry name" value="HisKA"/>
    <property type="match status" value="1"/>
</dbReference>
<evidence type="ECO:0000313" key="10">
    <source>
        <dbReference type="Proteomes" id="UP000004440"/>
    </source>
</evidence>
<evidence type="ECO:0000259" key="8">
    <source>
        <dbReference type="PROSITE" id="PS50109"/>
    </source>
</evidence>
<reference evidence="9 10" key="1">
    <citation type="journal article" date="2011" name="J. Bacteriol.">
        <title>Genome Sequence of an Ammonia-Oxidizing Soil Archaeon, "Candidatus Nitrosoarchaeum koreensis" MY1.</title>
        <authorList>
            <person name="Kim B.K."/>
            <person name="Jung M.Y."/>
            <person name="Yu D.S."/>
            <person name="Park S.J."/>
            <person name="Oh T.K."/>
            <person name="Rhee S.K."/>
            <person name="Kim J.F."/>
        </authorList>
    </citation>
    <scope>NUCLEOTIDE SEQUENCE [LARGE SCALE GENOMIC DNA]</scope>
    <source>
        <strain evidence="9 10">MY1</strain>
    </source>
</reference>
<dbReference type="Pfam" id="PF11271">
    <property type="entry name" value="PorA"/>
    <property type="match status" value="1"/>
</dbReference>
<keyword evidence="6" id="KW-0902">Two-component regulatory system</keyword>
<keyword evidence="10" id="KW-1185">Reference proteome</keyword>
<accession>F9CWM0</accession>
<dbReference type="RefSeq" id="WP_007550478.1">
    <property type="nucleotide sequence ID" value="NZ_AFPU01000001.1"/>
</dbReference>
<dbReference type="InterPro" id="IPR003661">
    <property type="entry name" value="HisK_dim/P_dom"/>
</dbReference>
<dbReference type="InterPro" id="IPR005467">
    <property type="entry name" value="His_kinase_dom"/>
</dbReference>
<feature type="transmembrane region" description="Helical" evidence="7">
    <location>
        <begin position="243"/>
        <end position="269"/>
    </location>
</feature>
<dbReference type="CDD" id="cd00075">
    <property type="entry name" value="HATPase"/>
    <property type="match status" value="1"/>
</dbReference>
<evidence type="ECO:0000313" key="9">
    <source>
        <dbReference type="EMBL" id="EGP93672.1"/>
    </source>
</evidence>
<keyword evidence="7" id="KW-0472">Membrane</keyword>
<dbReference type="SUPFAM" id="SSF47384">
    <property type="entry name" value="Homodimeric domain of signal transducing histidine kinase"/>
    <property type="match status" value="1"/>
</dbReference>
<dbReference type="Gene3D" id="3.30.565.10">
    <property type="entry name" value="Histidine kinase-like ATPase, C-terminal domain"/>
    <property type="match status" value="1"/>
</dbReference>
<dbReference type="GO" id="GO:0005524">
    <property type="term" value="F:ATP binding"/>
    <property type="evidence" value="ECO:0007669"/>
    <property type="project" value="UniProtKB-KW"/>
</dbReference>
<dbReference type="PANTHER" id="PTHR43065">
    <property type="entry name" value="SENSOR HISTIDINE KINASE"/>
    <property type="match status" value="1"/>
</dbReference>
<gene>
    <name evidence="9" type="ORF">MY1_0911</name>
</gene>
<feature type="domain" description="Histidine kinase" evidence="8">
    <location>
        <begin position="301"/>
        <end position="503"/>
    </location>
</feature>
<evidence type="ECO:0000256" key="5">
    <source>
        <dbReference type="ARBA" id="ARBA00022840"/>
    </source>
</evidence>
<organism evidence="9 10">
    <name type="scientific">Nitrosarchaeum koreense MY1</name>
    <dbReference type="NCBI Taxonomy" id="1001994"/>
    <lineage>
        <taxon>Archaea</taxon>
        <taxon>Nitrososphaerota</taxon>
        <taxon>Nitrososphaeria</taxon>
        <taxon>Nitrosopumilales</taxon>
        <taxon>Nitrosopumilaceae</taxon>
        <taxon>Nitrosarchaeum</taxon>
    </lineage>
</organism>
<dbReference type="Gene3D" id="1.10.287.130">
    <property type="match status" value="1"/>
</dbReference>
<evidence type="ECO:0000256" key="1">
    <source>
        <dbReference type="ARBA" id="ARBA00022553"/>
    </source>
</evidence>
<dbReference type="GO" id="GO:0000155">
    <property type="term" value="F:phosphorelay sensor kinase activity"/>
    <property type="evidence" value="ECO:0007669"/>
    <property type="project" value="InterPro"/>
</dbReference>
<dbReference type="Pfam" id="PF00512">
    <property type="entry name" value="HisKA"/>
    <property type="match status" value="1"/>
</dbReference>
<dbReference type="InterPro" id="IPR003594">
    <property type="entry name" value="HATPase_dom"/>
</dbReference>
<dbReference type="InterPro" id="IPR004358">
    <property type="entry name" value="Sig_transdc_His_kin-like_C"/>
</dbReference>
<dbReference type="SMART" id="SM00387">
    <property type="entry name" value="HATPase_c"/>
    <property type="match status" value="1"/>
</dbReference>
<dbReference type="PROSITE" id="PS50109">
    <property type="entry name" value="HIS_KIN"/>
    <property type="match status" value="1"/>
</dbReference>
<dbReference type="InterPro" id="IPR036890">
    <property type="entry name" value="HATPase_C_sf"/>
</dbReference>
<dbReference type="STRING" id="1001994.MY1_0911"/>
<keyword evidence="7" id="KW-1133">Transmembrane helix</keyword>
<dbReference type="AlphaFoldDB" id="F9CWM0"/>
<dbReference type="OrthoDB" id="8127at2157"/>